<name>A0A0L7RED2_9HYME</name>
<organism evidence="1 2">
    <name type="scientific">Habropoda laboriosa</name>
    <dbReference type="NCBI Taxonomy" id="597456"/>
    <lineage>
        <taxon>Eukaryota</taxon>
        <taxon>Metazoa</taxon>
        <taxon>Ecdysozoa</taxon>
        <taxon>Arthropoda</taxon>
        <taxon>Hexapoda</taxon>
        <taxon>Insecta</taxon>
        <taxon>Pterygota</taxon>
        <taxon>Neoptera</taxon>
        <taxon>Endopterygota</taxon>
        <taxon>Hymenoptera</taxon>
        <taxon>Apocrita</taxon>
        <taxon>Aculeata</taxon>
        <taxon>Apoidea</taxon>
        <taxon>Anthophila</taxon>
        <taxon>Apidae</taxon>
        <taxon>Habropoda</taxon>
    </lineage>
</organism>
<dbReference type="GO" id="GO:0003676">
    <property type="term" value="F:nucleic acid binding"/>
    <property type="evidence" value="ECO:0007669"/>
    <property type="project" value="InterPro"/>
</dbReference>
<evidence type="ECO:0000313" key="1">
    <source>
        <dbReference type="EMBL" id="KOC69185.1"/>
    </source>
</evidence>
<dbReference type="Proteomes" id="UP000053825">
    <property type="component" value="Unassembled WGS sequence"/>
</dbReference>
<gene>
    <name evidence="1" type="ORF">WH47_07636</name>
</gene>
<proteinExistence type="predicted"/>
<protein>
    <submittedName>
        <fullName evidence="1">Uncharacterized protein</fullName>
    </submittedName>
</protein>
<dbReference type="Gene3D" id="3.30.420.10">
    <property type="entry name" value="Ribonuclease H-like superfamily/Ribonuclease H"/>
    <property type="match status" value="1"/>
</dbReference>
<dbReference type="EMBL" id="KQ414612">
    <property type="protein sequence ID" value="KOC69185.1"/>
    <property type="molecule type" value="Genomic_DNA"/>
</dbReference>
<sequence>MILVLGECRHNYKKTTQLHRDRFPDRRYPSDRMIRNCELRARRGNLCRHQHKLPSRFRDCNTRSNGYERDPFFFSYVLFSDEVTFKNSGELNPLIPIFTAGPYFFDGTLIGECYNNFLIDELQGLLEDVPLGTRLGVWFHHDDAPAHNDRVRRMLNSMFPGR</sequence>
<keyword evidence="2" id="KW-1185">Reference proteome</keyword>
<evidence type="ECO:0000313" key="2">
    <source>
        <dbReference type="Proteomes" id="UP000053825"/>
    </source>
</evidence>
<dbReference type="PANTHER" id="PTHR47326">
    <property type="entry name" value="TRANSPOSABLE ELEMENT TC3 TRANSPOSASE-LIKE PROTEIN"/>
    <property type="match status" value="1"/>
</dbReference>
<accession>A0A0L7RED2</accession>
<reference evidence="1 2" key="1">
    <citation type="submission" date="2015-07" db="EMBL/GenBank/DDBJ databases">
        <title>The genome of Habropoda laboriosa.</title>
        <authorList>
            <person name="Pan H."/>
            <person name="Kapheim K."/>
        </authorList>
    </citation>
    <scope>NUCLEOTIDE SEQUENCE [LARGE SCALE GENOMIC DNA]</scope>
    <source>
        <strain evidence="1">0110345459</strain>
    </source>
</reference>
<dbReference type="STRING" id="597456.A0A0L7RED2"/>
<dbReference type="PANTHER" id="PTHR47326:SF1">
    <property type="entry name" value="HTH PSQ-TYPE DOMAIN-CONTAINING PROTEIN"/>
    <property type="match status" value="1"/>
</dbReference>
<dbReference type="AlphaFoldDB" id="A0A0L7RED2"/>
<dbReference type="InterPro" id="IPR036397">
    <property type="entry name" value="RNaseH_sf"/>
</dbReference>